<evidence type="ECO:0000259" key="1">
    <source>
        <dbReference type="SMART" id="SM00857"/>
    </source>
</evidence>
<dbReference type="NCBIfam" id="NF033518">
    <property type="entry name" value="transpos_IS607"/>
    <property type="match status" value="1"/>
</dbReference>
<organism evidence="2 3">
    <name type="scientific">Ferrimicrobium acidiphilum</name>
    <dbReference type="NCBI Taxonomy" id="121039"/>
    <lineage>
        <taxon>Bacteria</taxon>
        <taxon>Bacillati</taxon>
        <taxon>Actinomycetota</taxon>
        <taxon>Acidimicrobiia</taxon>
        <taxon>Acidimicrobiales</taxon>
        <taxon>Acidimicrobiaceae</taxon>
        <taxon>Ferrimicrobium</taxon>
    </lineage>
</organism>
<dbReference type="InterPro" id="IPR041718">
    <property type="entry name" value="IS607_transposase-like"/>
</dbReference>
<evidence type="ECO:0000313" key="3">
    <source>
        <dbReference type="Proteomes" id="UP001560267"/>
    </source>
</evidence>
<dbReference type="InterPro" id="IPR051491">
    <property type="entry name" value="Recombinase/Transposase-rel"/>
</dbReference>
<protein>
    <submittedName>
        <fullName evidence="2">IS607 family transposase</fullName>
    </submittedName>
</protein>
<dbReference type="PANTHER" id="PTHR36172">
    <property type="match status" value="1"/>
</dbReference>
<dbReference type="EMBL" id="JBFSHR010000140">
    <property type="protein sequence ID" value="MEX6430960.1"/>
    <property type="molecule type" value="Genomic_DNA"/>
</dbReference>
<dbReference type="CDD" id="cd03769">
    <property type="entry name" value="SR_IS607_transposase_like"/>
    <property type="match status" value="1"/>
</dbReference>
<accession>A0ABV3Y6B9</accession>
<dbReference type="Proteomes" id="UP001560267">
    <property type="component" value="Unassembled WGS sequence"/>
</dbReference>
<dbReference type="Gene3D" id="3.40.50.1390">
    <property type="entry name" value="Resolvase, N-terminal catalytic domain"/>
    <property type="match status" value="1"/>
</dbReference>
<reference evidence="2 3" key="1">
    <citation type="submission" date="2024-07" db="EMBL/GenBank/DDBJ databases">
        <title>Draft Genome Sequence of Ferrimicrobium acidiphilum Strain YE2023, Isolated from a Pulp of Bioleach Reactor.</title>
        <authorList>
            <person name="Elkina Y.A."/>
            <person name="Bulaeva A.G."/>
            <person name="Beletsky A.V."/>
            <person name="Mardanov A.V."/>
        </authorList>
    </citation>
    <scope>NUCLEOTIDE SEQUENCE [LARGE SCALE GENOMIC DNA]</scope>
    <source>
        <strain evidence="2 3">YE2023</strain>
    </source>
</reference>
<dbReference type="InterPro" id="IPR048046">
    <property type="entry name" value="Transpos_IS607"/>
</dbReference>
<name>A0ABV3Y6B9_9ACTN</name>
<dbReference type="Gene3D" id="1.10.287.2170">
    <property type="match status" value="1"/>
</dbReference>
<dbReference type="SMART" id="SM00857">
    <property type="entry name" value="Resolvase"/>
    <property type="match status" value="1"/>
</dbReference>
<proteinExistence type="predicted"/>
<dbReference type="InterPro" id="IPR036162">
    <property type="entry name" value="Resolvase-like_N_sf"/>
</dbReference>
<dbReference type="InterPro" id="IPR006119">
    <property type="entry name" value="Resolv_N"/>
</dbReference>
<dbReference type="RefSeq" id="WP_369085043.1">
    <property type="nucleotide sequence ID" value="NZ_JBFSHR010000140.1"/>
</dbReference>
<feature type="domain" description="Resolvase/invertase-type recombinase catalytic" evidence="1">
    <location>
        <begin position="1"/>
        <end position="130"/>
    </location>
</feature>
<dbReference type="PANTHER" id="PTHR36172:SF1">
    <property type="entry name" value="RESOLVASE-RELATED"/>
    <property type="match status" value="1"/>
</dbReference>
<keyword evidence="3" id="KW-1185">Reference proteome</keyword>
<comment type="caution">
    <text evidence="2">The sequence shown here is derived from an EMBL/GenBank/DDBJ whole genome shotgun (WGS) entry which is preliminary data.</text>
</comment>
<sequence>GQKDDLVRLESFCAANGWTYEVISDVGSGLNYHKRGLRILINRICSGEIGRLVISHKDRLLRFGSELVFALCEHFGTEVVIVNATEESSFEEELASDVIEIVTVFSARLYGSRSHKNKAVMENLAAAAKDVSP</sequence>
<gene>
    <name evidence="2" type="ORF">AB6A68_14170</name>
</gene>
<evidence type="ECO:0000313" key="2">
    <source>
        <dbReference type="EMBL" id="MEX6430960.1"/>
    </source>
</evidence>
<dbReference type="Pfam" id="PF00239">
    <property type="entry name" value="Resolvase"/>
    <property type="match status" value="1"/>
</dbReference>
<feature type="non-terminal residue" evidence="2">
    <location>
        <position position="1"/>
    </location>
</feature>
<dbReference type="SUPFAM" id="SSF53041">
    <property type="entry name" value="Resolvase-like"/>
    <property type="match status" value="1"/>
</dbReference>